<accession>G9AGY3</accession>
<sequence>MILSASKFYSSGTDSTDVALEAAFFAKLKMRNGTFKLTQPSRFQELEAAFRPYVEERADSLREVLDVGVSTGLTTVELARFLTDCGGAPSIVATDLFIEAHIVELVPGFTVFCDPEGWPLQYDVRGIAVRPWVRRLDYVTLAFIPLMLGRSVLRPRLRSRIMAGMSRPVQMITRSLPSNGEIEFVENDIMCRSDRFIRRFDMVRAANILNTGYFSPDQIHIAIENIHSYLRGPGALLMIARTNRARENAGTLFGLNGNGSFTALERVGGGSEIERLVLDFRAPAPADGFVSSLIIDKAPRM</sequence>
<keyword evidence="1" id="KW-0614">Plasmid</keyword>
<dbReference type="HOGENOM" id="CLU_924003_0_0_5"/>
<dbReference type="PATRIC" id="fig|380.5.peg.5410"/>
<organism evidence="1 2">
    <name type="scientific">Sinorhizobium fredii (strain HH103)</name>
    <dbReference type="NCBI Taxonomy" id="1117943"/>
    <lineage>
        <taxon>Bacteria</taxon>
        <taxon>Pseudomonadati</taxon>
        <taxon>Pseudomonadota</taxon>
        <taxon>Alphaproteobacteria</taxon>
        <taxon>Hyphomicrobiales</taxon>
        <taxon>Rhizobiaceae</taxon>
        <taxon>Sinorhizobium/Ensifer group</taxon>
        <taxon>Sinorhizobium</taxon>
    </lineage>
</organism>
<gene>
    <name evidence="1" type="ordered locus">SFHH103_05853</name>
</gene>
<reference evidence="1 2" key="1">
    <citation type="journal article" date="2012" name="J. Bacteriol.">
        <title>Genome sequence of the soybean symbiont Sinorhizobium fredii HH103.</title>
        <authorList>
            <person name="Weidner S."/>
            <person name="Becker A."/>
            <person name="Bonilla I."/>
            <person name="Jaenicke S."/>
            <person name="Lloret J."/>
            <person name="Margaret I."/>
            <person name="Puhler A."/>
            <person name="Ruiz-Sainz J.E."/>
            <person name="Schneiker-Bekel S."/>
            <person name="Szczepanowski R."/>
            <person name="Vinardell J.M."/>
            <person name="Zehner S."/>
            <person name="Gottfert M."/>
        </authorList>
    </citation>
    <scope>NUCLEOTIDE SEQUENCE [LARGE SCALE GENOMIC DNA]</scope>
    <source>
        <strain evidence="1 2">HH103</strain>
        <plasmid evidence="2">pSfHH103e</plasmid>
    </source>
</reference>
<dbReference type="KEGG" id="sfh:SFHH103_05853"/>
<name>G9AGY3_SINF1</name>
<dbReference type="Gene3D" id="3.40.50.150">
    <property type="entry name" value="Vaccinia Virus protein VP39"/>
    <property type="match status" value="1"/>
</dbReference>
<proteinExistence type="predicted"/>
<evidence type="ECO:0000313" key="2">
    <source>
        <dbReference type="Proteomes" id="UP000007735"/>
    </source>
</evidence>
<protein>
    <submittedName>
        <fullName evidence="1">ATP/GTP-binding protein</fullName>
    </submittedName>
</protein>
<geneLocation type="plasmid" evidence="1 2">
    <name>pSfHH103e</name>
</geneLocation>
<dbReference type="AlphaFoldDB" id="G9AGY3"/>
<dbReference type="InterPro" id="IPR029063">
    <property type="entry name" value="SAM-dependent_MTases_sf"/>
</dbReference>
<evidence type="ECO:0000313" key="1">
    <source>
        <dbReference type="EMBL" id="CCF00315.1"/>
    </source>
</evidence>
<dbReference type="RefSeq" id="WP_014331967.1">
    <property type="nucleotide sequence ID" value="NC_016815.1"/>
</dbReference>
<dbReference type="EMBL" id="HE616899">
    <property type="protein sequence ID" value="CCF00315.1"/>
    <property type="molecule type" value="Genomic_DNA"/>
</dbReference>
<dbReference type="Proteomes" id="UP000007735">
    <property type="component" value="Plasmid pSfHH103e"/>
</dbReference>